<dbReference type="Proteomes" id="UP000001203">
    <property type="component" value="Chromosome circular"/>
</dbReference>
<reference evidence="2 3" key="1">
    <citation type="journal article" date="2008" name="Proc. Natl. Acad. Sci. U.S.A.">
        <title>The genome of Cyanothece 51142, a unicellular diazotrophic cyanobacterium important in the marine nitrogen cycle.</title>
        <authorList>
            <person name="Welsh E.A."/>
            <person name="Liberton M."/>
            <person name="Stoeckel J."/>
            <person name="Loh T."/>
            <person name="Elvitigala T."/>
            <person name="Wang C."/>
            <person name="Wollam A."/>
            <person name="Fulton R.S."/>
            <person name="Clifton S.W."/>
            <person name="Jacobs J.M."/>
            <person name="Aurora R."/>
            <person name="Ghosh B.K."/>
            <person name="Sherman L.A."/>
            <person name="Smith R.D."/>
            <person name="Wilson R.K."/>
            <person name="Pakrasi H.B."/>
        </authorList>
    </citation>
    <scope>NUCLEOTIDE SEQUENCE [LARGE SCALE GENOMIC DNA]</scope>
    <source>
        <strain evidence="3">ATCC 51142 / BH68</strain>
    </source>
</reference>
<dbReference type="HOGENOM" id="CLU_2463898_0_0_3"/>
<sequence length="88" mass="9367">MLISDLSYRETVTDPSVVFGGIGRTESRINPRTNPDNSGSSNDPFVVETIERDGVASIRISINSIISVGGEEKKSDGGRRSISVVVGD</sequence>
<feature type="region of interest" description="Disordered" evidence="1">
    <location>
        <begin position="23"/>
        <end position="45"/>
    </location>
</feature>
<proteinExistence type="predicted"/>
<evidence type="ECO:0000313" key="2">
    <source>
        <dbReference type="EMBL" id="ACB52024.1"/>
    </source>
</evidence>
<organism evidence="2 3">
    <name type="scientific">Crocosphaera subtropica (strain ATCC 51142 / BH68)</name>
    <name type="common">Cyanothece sp. (strain ATCC 51142)</name>
    <dbReference type="NCBI Taxonomy" id="43989"/>
    <lineage>
        <taxon>Bacteria</taxon>
        <taxon>Bacillati</taxon>
        <taxon>Cyanobacteriota</taxon>
        <taxon>Cyanophyceae</taxon>
        <taxon>Oscillatoriophycideae</taxon>
        <taxon>Chroococcales</taxon>
        <taxon>Aphanothecaceae</taxon>
        <taxon>Crocosphaera</taxon>
        <taxon>Crocosphaera subtropica</taxon>
    </lineage>
</organism>
<dbReference type="AlphaFoldDB" id="B1WTA2"/>
<feature type="compositionally biased region" description="Polar residues" evidence="1">
    <location>
        <begin position="28"/>
        <end position="43"/>
    </location>
</feature>
<dbReference type="KEGG" id="cyt:cce_2676"/>
<dbReference type="RefSeq" id="WP_009544635.1">
    <property type="nucleotide sequence ID" value="NC_010546.1"/>
</dbReference>
<dbReference type="EMBL" id="CP000806">
    <property type="protein sequence ID" value="ACB52024.1"/>
    <property type="molecule type" value="Genomic_DNA"/>
</dbReference>
<evidence type="ECO:0000313" key="3">
    <source>
        <dbReference type="Proteomes" id="UP000001203"/>
    </source>
</evidence>
<gene>
    <name evidence="2" type="ordered locus">cce_2676</name>
</gene>
<keyword evidence="3" id="KW-1185">Reference proteome</keyword>
<accession>B1WTA2</accession>
<evidence type="ECO:0000256" key="1">
    <source>
        <dbReference type="SAM" id="MobiDB-lite"/>
    </source>
</evidence>
<dbReference type="STRING" id="43989.cce_2676"/>
<name>B1WTA2_CROS5</name>
<protein>
    <submittedName>
        <fullName evidence="2">Uncharacterized protein</fullName>
    </submittedName>
</protein>